<dbReference type="Pfam" id="PF02958">
    <property type="entry name" value="EcKL"/>
    <property type="match status" value="1"/>
</dbReference>
<dbReference type="PANTHER" id="PTHR11012:SF30">
    <property type="entry name" value="PROTEIN KINASE-LIKE DOMAIN-CONTAINING"/>
    <property type="match status" value="1"/>
</dbReference>
<gene>
    <name evidence="2" type="ORF">CLO192961_LOCUS222416</name>
</gene>
<evidence type="ECO:0000313" key="2">
    <source>
        <dbReference type="EMBL" id="VUC27883.1"/>
    </source>
</evidence>
<feature type="domain" description="CHK kinase-like" evidence="1">
    <location>
        <begin position="118"/>
        <end position="293"/>
    </location>
</feature>
<sequence length="352" mass="39674">MSESPDLPRVTDEVTAEWLLPKIGLQKAKIETKRVIAGTASLILKTVTPEEENAGEKKAPLNICVKGGFNPDMLAAYPFVLGLYTRELDFYANVAPKVPQLNLPKVLWSGKTSKNAIIVMEDVAANSGYVFADPVDTWSVDRVKLIVEQFAALHAATWGTKAEDAPWLDDHYEEAVLGLCAMWDAIVLAEDRPPVPEYMKDKEKMIPAIKTWFATRDPKFGCILHGDAHIGNTAWSEQTKTPMIVDWQIIHRGSCFTDIAYYIMTALTIEDRKAYEKDLIDHYLAKLHEFGGPKLSREDPGVMEEYRKSLMAGYSWVLCPYTMQKKERVWAIVSRLVSAMEDHNPVELLVKE</sequence>
<dbReference type="SMART" id="SM00587">
    <property type="entry name" value="CHK"/>
    <property type="match status" value="1"/>
</dbReference>
<dbReference type="InterPro" id="IPR015897">
    <property type="entry name" value="CHK_kinase-like"/>
</dbReference>
<keyword evidence="3" id="KW-1185">Reference proteome</keyword>
<name>A0ABY6UCG2_BIOOC</name>
<evidence type="ECO:0000313" key="3">
    <source>
        <dbReference type="Proteomes" id="UP000766486"/>
    </source>
</evidence>
<proteinExistence type="predicted"/>
<dbReference type="PANTHER" id="PTHR11012">
    <property type="entry name" value="PROTEIN KINASE-LIKE DOMAIN-CONTAINING"/>
    <property type="match status" value="1"/>
</dbReference>
<dbReference type="Proteomes" id="UP000766486">
    <property type="component" value="Unassembled WGS sequence"/>
</dbReference>
<protein>
    <recommendedName>
        <fullName evidence="1">CHK kinase-like domain-containing protein</fullName>
    </recommendedName>
</protein>
<organism evidence="2 3">
    <name type="scientific">Bionectria ochroleuca</name>
    <name type="common">Gliocladium roseum</name>
    <dbReference type="NCBI Taxonomy" id="29856"/>
    <lineage>
        <taxon>Eukaryota</taxon>
        <taxon>Fungi</taxon>
        <taxon>Dikarya</taxon>
        <taxon>Ascomycota</taxon>
        <taxon>Pezizomycotina</taxon>
        <taxon>Sordariomycetes</taxon>
        <taxon>Hypocreomycetidae</taxon>
        <taxon>Hypocreales</taxon>
        <taxon>Bionectriaceae</taxon>
        <taxon>Clonostachys</taxon>
    </lineage>
</organism>
<accession>A0ABY6UCG2</accession>
<dbReference type="InterPro" id="IPR004119">
    <property type="entry name" value="EcKL"/>
</dbReference>
<reference evidence="2 3" key="1">
    <citation type="submission" date="2019-06" db="EMBL/GenBank/DDBJ databases">
        <authorList>
            <person name="Broberg M."/>
        </authorList>
    </citation>
    <scope>NUCLEOTIDE SEQUENCE [LARGE SCALE GENOMIC DNA]</scope>
</reference>
<evidence type="ECO:0000259" key="1">
    <source>
        <dbReference type="SMART" id="SM00587"/>
    </source>
</evidence>
<dbReference type="Gene3D" id="3.90.1200.10">
    <property type="match status" value="1"/>
</dbReference>
<dbReference type="InterPro" id="IPR011009">
    <property type="entry name" value="Kinase-like_dom_sf"/>
</dbReference>
<dbReference type="EMBL" id="CABFNS010000777">
    <property type="protein sequence ID" value="VUC27883.1"/>
    <property type="molecule type" value="Genomic_DNA"/>
</dbReference>
<comment type="caution">
    <text evidence="2">The sequence shown here is derived from an EMBL/GenBank/DDBJ whole genome shotgun (WGS) entry which is preliminary data.</text>
</comment>
<dbReference type="SUPFAM" id="SSF56112">
    <property type="entry name" value="Protein kinase-like (PK-like)"/>
    <property type="match status" value="1"/>
</dbReference>